<dbReference type="InterPro" id="IPR050570">
    <property type="entry name" value="Cell_wall_metabolism_enzyme"/>
</dbReference>
<keyword evidence="3" id="KW-0645">Protease</keyword>
<feature type="compositionally biased region" description="Polar residues" evidence="8">
    <location>
        <begin position="203"/>
        <end position="219"/>
    </location>
</feature>
<comment type="subcellular location">
    <subcellularLocation>
        <location evidence="2">Cell envelope</location>
    </subcellularLocation>
</comment>
<comment type="caution">
    <text evidence="11">The sequence shown here is derived from an EMBL/GenBank/DDBJ whole genome shotgun (WGS) entry which is preliminary data.</text>
</comment>
<evidence type="ECO:0000256" key="3">
    <source>
        <dbReference type="ARBA" id="ARBA00022670"/>
    </source>
</evidence>
<comment type="cofactor">
    <cofactor evidence="1">
        <name>Zn(2+)</name>
        <dbReference type="ChEBI" id="CHEBI:29105"/>
    </cofactor>
</comment>
<dbReference type="InterPro" id="IPR011055">
    <property type="entry name" value="Dup_hybrid_motif"/>
</dbReference>
<feature type="compositionally biased region" description="Low complexity" evidence="8">
    <location>
        <begin position="95"/>
        <end position="127"/>
    </location>
</feature>
<evidence type="ECO:0000259" key="9">
    <source>
        <dbReference type="Pfam" id="PF01551"/>
    </source>
</evidence>
<dbReference type="CDD" id="cd12797">
    <property type="entry name" value="M23_peptidase"/>
    <property type="match status" value="1"/>
</dbReference>
<evidence type="ECO:0000259" key="10">
    <source>
        <dbReference type="Pfam" id="PF19425"/>
    </source>
</evidence>
<gene>
    <name evidence="11" type="ORF">SMD27_06540</name>
</gene>
<dbReference type="Pfam" id="PF01551">
    <property type="entry name" value="Peptidase_M23"/>
    <property type="match status" value="1"/>
</dbReference>
<evidence type="ECO:0000256" key="2">
    <source>
        <dbReference type="ARBA" id="ARBA00004196"/>
    </source>
</evidence>
<dbReference type="PANTHER" id="PTHR21666">
    <property type="entry name" value="PEPTIDASE-RELATED"/>
    <property type="match status" value="1"/>
</dbReference>
<dbReference type="Gene3D" id="3.10.450.350">
    <property type="match status" value="2"/>
</dbReference>
<evidence type="ECO:0000313" key="12">
    <source>
        <dbReference type="Proteomes" id="UP001279642"/>
    </source>
</evidence>
<feature type="compositionally biased region" description="Low complexity" evidence="8">
    <location>
        <begin position="153"/>
        <end position="165"/>
    </location>
</feature>
<evidence type="ECO:0000256" key="4">
    <source>
        <dbReference type="ARBA" id="ARBA00022723"/>
    </source>
</evidence>
<evidence type="ECO:0000256" key="8">
    <source>
        <dbReference type="SAM" id="MobiDB-lite"/>
    </source>
</evidence>
<keyword evidence="6" id="KW-0862">Zinc</keyword>
<dbReference type="EMBL" id="JAXCLW010000001">
    <property type="protein sequence ID" value="MDY0882493.1"/>
    <property type="molecule type" value="Genomic_DNA"/>
</dbReference>
<feature type="region of interest" description="Disordered" evidence="8">
    <location>
        <begin position="192"/>
        <end position="222"/>
    </location>
</feature>
<feature type="domain" description="Csd3-like second N-terminal" evidence="10">
    <location>
        <begin position="322"/>
        <end position="440"/>
    </location>
</feature>
<keyword evidence="4" id="KW-0479">Metal-binding</keyword>
<accession>A0ABU5E856</accession>
<dbReference type="InterPro" id="IPR045834">
    <property type="entry name" value="Csd3_N2"/>
</dbReference>
<dbReference type="Proteomes" id="UP001279642">
    <property type="component" value="Unassembled WGS sequence"/>
</dbReference>
<evidence type="ECO:0000256" key="5">
    <source>
        <dbReference type="ARBA" id="ARBA00022801"/>
    </source>
</evidence>
<feature type="domain" description="M23ase beta-sheet core" evidence="9">
    <location>
        <begin position="452"/>
        <end position="549"/>
    </location>
</feature>
<evidence type="ECO:0000313" key="11">
    <source>
        <dbReference type="EMBL" id="MDY0882493.1"/>
    </source>
</evidence>
<name>A0ABU5E856_9PROT</name>
<feature type="region of interest" description="Disordered" evidence="8">
    <location>
        <begin position="85"/>
        <end position="178"/>
    </location>
</feature>
<keyword evidence="7" id="KW-0482">Metalloprotease</keyword>
<protein>
    <submittedName>
        <fullName evidence="11">Peptidoglycan DD-metalloendopeptidase family protein</fullName>
    </submittedName>
</protein>
<keyword evidence="5" id="KW-0378">Hydrolase</keyword>
<evidence type="ECO:0000256" key="7">
    <source>
        <dbReference type="ARBA" id="ARBA00023049"/>
    </source>
</evidence>
<evidence type="ECO:0000256" key="1">
    <source>
        <dbReference type="ARBA" id="ARBA00001947"/>
    </source>
</evidence>
<evidence type="ECO:0000256" key="6">
    <source>
        <dbReference type="ARBA" id="ARBA00022833"/>
    </source>
</evidence>
<proteinExistence type="predicted"/>
<reference evidence="11 12" key="1">
    <citation type="journal article" date="2016" name="Antonie Van Leeuwenhoek">
        <title>Dongia soli sp. nov., isolated from soil from Dokdo, Korea.</title>
        <authorList>
            <person name="Kim D.U."/>
            <person name="Lee H."/>
            <person name="Kim H."/>
            <person name="Kim S.G."/>
            <person name="Ka J.O."/>
        </authorList>
    </citation>
    <scope>NUCLEOTIDE SEQUENCE [LARGE SCALE GENOMIC DNA]</scope>
    <source>
        <strain evidence="11 12">D78</strain>
    </source>
</reference>
<dbReference type="SUPFAM" id="SSF51261">
    <property type="entry name" value="Duplicated hybrid motif"/>
    <property type="match status" value="1"/>
</dbReference>
<dbReference type="PANTHER" id="PTHR21666:SF288">
    <property type="entry name" value="CELL DIVISION PROTEIN YTFB"/>
    <property type="match status" value="1"/>
</dbReference>
<dbReference type="Gene3D" id="2.70.70.10">
    <property type="entry name" value="Glucose Permease (Domain IIA)"/>
    <property type="match status" value="1"/>
</dbReference>
<dbReference type="InterPro" id="IPR016047">
    <property type="entry name" value="M23ase_b-sheet_dom"/>
</dbReference>
<dbReference type="Pfam" id="PF19425">
    <property type="entry name" value="Csd3_N2"/>
    <property type="match status" value="1"/>
</dbReference>
<dbReference type="RefSeq" id="WP_320507516.1">
    <property type="nucleotide sequence ID" value="NZ_JAXCLW010000001.1"/>
</dbReference>
<organism evidence="11 12">
    <name type="scientific">Dongia soli</name>
    <dbReference type="NCBI Taxonomy" id="600628"/>
    <lineage>
        <taxon>Bacteria</taxon>
        <taxon>Pseudomonadati</taxon>
        <taxon>Pseudomonadota</taxon>
        <taxon>Alphaproteobacteria</taxon>
        <taxon>Rhodospirillales</taxon>
        <taxon>Dongiaceae</taxon>
        <taxon>Dongia</taxon>
    </lineage>
</organism>
<sequence>MYTAAGFVALGGFGAVWSARPPLVDQVQASQFSGAKASTAFEQKVHTDPSWSQRLVNDLNERAFSTADPLTKPETIHRLANHMPSARDDRAAPEAQTASQAPISQTSAAQAQPASAPASTQLPSAPALRSPWSQPVTIKPAGTEAAKADMAKDGAATQTAAATPASIWAPIDSPRDDRAELPSLSIEELSSAFNLGSRPNPPRSWTNSGGGSQANNDTQRTVEIRRGETLFGVLVDAGIDYNEAQDAVGALSDVFSPRALQAGQEITLNLSDASASGDEDAAPKLVGLSFEPSVTKDVTLERSESGDFVAKAVDKPLDKQVTRVSGSIDSSLFEAGREAGLPVAVVSDVIKTFSYDVDFQRDIHGGDTFEVLYERYENEDGAFAKAGKMLYAALTLGGKKIPMYYFEHDGEGEFFTALGETVRKSLLRTPIDGARITSGFGMRMHPLLGYSKMHKGIDFGAPTGTPIFAAGAGVVVEVGQKNGYGNYVRIKHNVTYSTAYAHCSRFAAGLHKGDRVKQGEVIAYVGQTGRATGPHLHYEILVDNQQVNPSKVKIADSNKLTGRQLVAFKAQVEKVDAELAKQRRNTFIAETPGMGLDCAGPNGCEN</sequence>
<keyword evidence="12" id="KW-1185">Reference proteome</keyword>